<evidence type="ECO:0000256" key="12">
    <source>
        <dbReference type="ARBA" id="ARBA00022827"/>
    </source>
</evidence>
<keyword evidence="15" id="KW-0560">Oxidoreductase</keyword>
<comment type="cofactor">
    <cofactor evidence="3">
        <name>FAD</name>
        <dbReference type="ChEBI" id="CHEBI:57692"/>
    </cofactor>
</comment>
<dbReference type="SUPFAM" id="SSF69336">
    <property type="entry name" value="Alpha subunit of glutamate synthase, C-terminal domain"/>
    <property type="match status" value="1"/>
</dbReference>
<dbReference type="InterPro" id="IPR029055">
    <property type="entry name" value="Ntn_hydrolases_N"/>
</dbReference>
<dbReference type="SUPFAM" id="SSF56235">
    <property type="entry name" value="N-terminal nucleophile aminohydrolases (Ntn hydrolases)"/>
    <property type="match status" value="1"/>
</dbReference>
<evidence type="ECO:0000256" key="13">
    <source>
        <dbReference type="ARBA" id="ARBA00022857"/>
    </source>
</evidence>
<keyword evidence="16" id="KW-0408">Iron</keyword>
<dbReference type="CDD" id="cd00982">
    <property type="entry name" value="gltB_C"/>
    <property type="match status" value="1"/>
</dbReference>
<dbReference type="Proteomes" id="UP000193450">
    <property type="component" value="Chromosome"/>
</dbReference>
<evidence type="ECO:0000256" key="23">
    <source>
        <dbReference type="ARBA" id="ARBA00072108"/>
    </source>
</evidence>
<dbReference type="Pfam" id="PF01493">
    <property type="entry name" value="GXGXG"/>
    <property type="match status" value="1"/>
</dbReference>
<evidence type="ECO:0000313" key="28">
    <source>
        <dbReference type="Proteomes" id="UP000193450"/>
    </source>
</evidence>
<evidence type="ECO:0000256" key="19">
    <source>
        <dbReference type="ARBA" id="ARBA00023291"/>
    </source>
</evidence>
<keyword evidence="19" id="KW-0003">3Fe-4S</keyword>
<evidence type="ECO:0000256" key="5">
    <source>
        <dbReference type="ARBA" id="ARBA00004909"/>
    </source>
</evidence>
<keyword evidence="13" id="KW-0521">NADP</keyword>
<dbReference type="InterPro" id="IPR050711">
    <property type="entry name" value="ET-N_metabolism_enzyme"/>
</dbReference>
<sequence>MSTGLYRPEDVRDNCGFGLIADMAGKPSYELLRTAIESLTCMTHRGGIAADGKTGDGCGLLIKKPDSFLRTVAKECCGAELSAQYGVAQIFLSKNETVAAAARKTVDGILAEQGLSSAGWRVVPTDPAYCGEIALSSLPSIEQLFINTEETDEQALATQLYIARRKIELALADDDDFYISSFSASVISYKGLVMPVDLPKFYPDLGDERLETAICVFHQRFSTNTLPRWPLAQPFRMLAHNGEINTIEGNRNWADARASKFETELLPDIEGISPLVNRTGSDSSSMDNMLEVLLAGGMDLFRAVRMLVPPAWQNMEHMDADLRAFYEYNSMHMEPWDGPAGIVMTDGRHAVCMLDRNGLRPARYVITKNGFITLASEIGTYDYKPEDVVAKGRVGPGQILAVDTKTGELLHTKDIDQQLKTRFPYKQWMKENATRIESTFEPVQKPDLISAEDIPVYQKMFQVSFEEREQVLRPLAEGGNEAVGSMGDDTPMAVLSRQQRSVYDYFRQKFAQVTNPPIDPLRESIVMSLETCLGVEKNIFEETADHADRIILTTPVLSPDKFQRLMSLDKAGYDSQIIELSFDPEKNNLQQAVESIAEQAVAAVRAGTVLLVLSDRTIEKGSLPVHSLLATGAVHHRLIAEGLRCDTNLIIESGSARDSHQFACLFGFGATAVYPYVAYSVLDDMIRVGELLGDPVQAHINYRKGLNKGLLKIMSKMGISTIASYRGAQLFEAVGLSSDVVSLCFKGVASRIEGSSFDNLQDEQAQLAKTAWIARKEIDQGGLLKYVHGKEYHAFNPDVVQGLQDAVASGDYAKWKKYAALVNDRPVASLRDLLALKKDNKPIPLDEVESIEDILPRFDSAGMSLGALSPEAHEALATAMNRLGGRSNSGEGGEDPARYGTERTSKIKQVASGRFGVTPHYLVNAEVLQIKVAQGAKPGEGGQLPGGKVNKLIARLRYAVPGVTLISPPPHHDIYSIEDLAQLIYDLKQVNPDAQVSVKLVSEPGVGTIAAGVAKAYADLITISGYDGGTAASPLTSIRYAGSPWELGLSEAQQALRSNGLRGLVKVQTDGGLKTGLDVIKAAILGAESFGFGTTPMVALGCKYLRICHLNNCATGVATQNDYLRDEHFIGTVEMVMNFFRFLAMETREWMAQIGVRSIEELIGRADLLEALEGFTEKQGNLDLAPILYKDPAAEGQPEFCRAESNDPFDKGEKAETMVAGTIDAIENKAGGEFDFAVTNCDRSIGARLSGEIAKRYGNQGMADSPIQLNLTGTAGQSFGVWNAGGLDMYLEGDANDYVGKGMAGGKLVIYPPKVSEFASQETSIIGNTCLYGATGGQLFAAGTAGERFGVRNSGAFAVVEGAGDHCCEYMTGGNITVLGDTGVNFGAGMTGGFAYVLDQSNRFVDRYNNELVEIQRINSEYLEAYRNHLRSNIQTFINETGSQWGQHILDHWADFVGKFWLVKPKAASVDTLLDTIKQRPE</sequence>
<dbReference type="Gene3D" id="2.160.20.60">
    <property type="entry name" value="Glutamate synthase, alpha subunit, C-terminal domain"/>
    <property type="match status" value="1"/>
</dbReference>
<dbReference type="FunFam" id="3.20.20.70:FF:000109">
    <property type="entry name" value="Glutamate synthase, large subunit"/>
    <property type="match status" value="1"/>
</dbReference>
<evidence type="ECO:0000256" key="22">
    <source>
        <dbReference type="ARBA" id="ARBA00053198"/>
    </source>
</evidence>
<evidence type="ECO:0000256" key="25">
    <source>
        <dbReference type="SAM" id="MobiDB-lite"/>
    </source>
</evidence>
<evidence type="ECO:0000313" key="27">
    <source>
        <dbReference type="EMBL" id="ARN74212.1"/>
    </source>
</evidence>
<dbReference type="EMBL" id="CP019343">
    <property type="protein sequence ID" value="ARN74212.1"/>
    <property type="molecule type" value="Genomic_DNA"/>
</dbReference>
<dbReference type="GO" id="GO:0004355">
    <property type="term" value="F:glutamate synthase (NADPH) activity"/>
    <property type="evidence" value="ECO:0007669"/>
    <property type="project" value="UniProtKB-EC"/>
</dbReference>
<feature type="domain" description="Glutamine amidotransferase type-2" evidence="26">
    <location>
        <begin position="15"/>
        <end position="405"/>
    </location>
</feature>
<evidence type="ECO:0000256" key="4">
    <source>
        <dbReference type="ARBA" id="ARBA00004802"/>
    </source>
</evidence>
<dbReference type="PROSITE" id="PS51278">
    <property type="entry name" value="GATASE_TYPE_2"/>
    <property type="match status" value="1"/>
</dbReference>
<keyword evidence="10" id="KW-0288">FMN</keyword>
<reference evidence="27 28" key="1">
    <citation type="submission" date="2016-11" db="EMBL/GenBank/DDBJ databases">
        <title>Trade-off between light-utilization and light-protection in marine flavobacteria.</title>
        <authorList>
            <person name="Kumagai Y."/>
        </authorList>
    </citation>
    <scope>NUCLEOTIDE SEQUENCE [LARGE SCALE GENOMIC DNA]</scope>
    <source>
        <strain evidence="27 28">NBRC 107125</strain>
    </source>
</reference>
<keyword evidence="14" id="KW-0315">Glutamine amidotransferase</keyword>
<organism evidence="27 28">
    <name type="scientific">Oceanicoccus sagamiensis</name>
    <dbReference type="NCBI Taxonomy" id="716816"/>
    <lineage>
        <taxon>Bacteria</taxon>
        <taxon>Pseudomonadati</taxon>
        <taxon>Pseudomonadota</taxon>
        <taxon>Gammaproteobacteria</taxon>
        <taxon>Cellvibrionales</taxon>
        <taxon>Spongiibacteraceae</taxon>
        <taxon>Oceanicoccus</taxon>
    </lineage>
</organism>
<dbReference type="PANTHER" id="PTHR11938:SF148">
    <property type="entry name" value="GLUTAMATE SYNTHASE [NADPH] LARGE CHAIN"/>
    <property type="match status" value="1"/>
</dbReference>
<keyword evidence="8" id="KW-0028">Amino-acid biosynthesis</keyword>
<dbReference type="InterPro" id="IPR006982">
    <property type="entry name" value="Glu_synth_centr_N"/>
</dbReference>
<name>A0A1X9NCR2_9GAMM</name>
<dbReference type="EC" id="1.4.1.13" evidence="7"/>
<evidence type="ECO:0000259" key="26">
    <source>
        <dbReference type="PROSITE" id="PS51278"/>
    </source>
</evidence>
<dbReference type="FunFam" id="3.20.20.70:FF:000061">
    <property type="entry name" value="Glutamate synthase large subunit"/>
    <property type="match status" value="1"/>
</dbReference>
<gene>
    <name evidence="27" type="ORF">BST96_08815</name>
</gene>
<dbReference type="PANTHER" id="PTHR11938">
    <property type="entry name" value="FAD NADPH DEHYDROGENASE/OXIDOREDUCTASE"/>
    <property type="match status" value="1"/>
</dbReference>
<dbReference type="GO" id="GO:0051538">
    <property type="term" value="F:3 iron, 4 sulfur cluster binding"/>
    <property type="evidence" value="ECO:0007669"/>
    <property type="project" value="UniProtKB-KW"/>
</dbReference>
<feature type="region of interest" description="Disordered" evidence="25">
    <location>
        <begin position="883"/>
        <end position="902"/>
    </location>
</feature>
<evidence type="ECO:0000256" key="2">
    <source>
        <dbReference type="ARBA" id="ARBA00001927"/>
    </source>
</evidence>
<dbReference type="Pfam" id="PF00310">
    <property type="entry name" value="GATase_2"/>
    <property type="match status" value="1"/>
</dbReference>
<evidence type="ECO:0000256" key="14">
    <source>
        <dbReference type="ARBA" id="ARBA00022962"/>
    </source>
</evidence>
<keyword evidence="12" id="KW-0274">FAD</keyword>
<evidence type="ECO:0000256" key="15">
    <source>
        <dbReference type="ARBA" id="ARBA00023002"/>
    </source>
</evidence>
<evidence type="ECO:0000256" key="10">
    <source>
        <dbReference type="ARBA" id="ARBA00022643"/>
    </source>
</evidence>
<comment type="cofactor">
    <cofactor evidence="2">
        <name>[3Fe-4S] cluster</name>
        <dbReference type="ChEBI" id="CHEBI:21137"/>
    </cofactor>
</comment>
<comment type="pathway">
    <text evidence="20">Amino-acid biosynthesis; L-glutamate biosynthesis via GLT pathway; L-glutamate from 2-oxoglutarate and L-glutamine (NADP(+) route): step 1/1.</text>
</comment>
<keyword evidence="28" id="KW-1185">Reference proteome</keyword>
<dbReference type="FunFam" id="3.60.20.10:FF:000001">
    <property type="entry name" value="Glutamate synthase, large subunit"/>
    <property type="match status" value="1"/>
</dbReference>
<dbReference type="Gene3D" id="3.20.20.70">
    <property type="entry name" value="Aldolase class I"/>
    <property type="match status" value="2"/>
</dbReference>
<evidence type="ECO:0000256" key="6">
    <source>
        <dbReference type="ARBA" id="ARBA00009716"/>
    </source>
</evidence>
<keyword evidence="9" id="KW-0285">Flavoprotein</keyword>
<accession>A0A1X9NCR2</accession>
<evidence type="ECO:0000256" key="9">
    <source>
        <dbReference type="ARBA" id="ARBA00022630"/>
    </source>
</evidence>
<dbReference type="GO" id="GO:0006537">
    <property type="term" value="P:glutamate biosynthetic process"/>
    <property type="evidence" value="ECO:0007669"/>
    <property type="project" value="UniProtKB-KW"/>
</dbReference>
<evidence type="ECO:0000256" key="8">
    <source>
        <dbReference type="ARBA" id="ARBA00022605"/>
    </source>
</evidence>
<keyword evidence="11" id="KW-0479">Metal-binding</keyword>
<dbReference type="FunFam" id="2.160.20.60:FF:000002">
    <property type="entry name" value="Glutamate synthase, large subunit"/>
    <property type="match status" value="1"/>
</dbReference>
<dbReference type="InterPro" id="IPR017932">
    <property type="entry name" value="GATase_2_dom"/>
</dbReference>
<evidence type="ECO:0000256" key="3">
    <source>
        <dbReference type="ARBA" id="ARBA00001974"/>
    </source>
</evidence>
<protein>
    <recommendedName>
        <fullName evidence="23">Glutamate synthase [NADPH] large chain</fullName>
        <ecNumber evidence="7">1.4.1.13</ecNumber>
    </recommendedName>
    <alternativeName>
        <fullName evidence="24">Glutamate synthase subunit alpha</fullName>
    </alternativeName>
</protein>
<dbReference type="SUPFAM" id="SSF51395">
    <property type="entry name" value="FMN-linked oxidoreductases"/>
    <property type="match status" value="1"/>
</dbReference>
<dbReference type="CDD" id="cd00713">
    <property type="entry name" value="GltS"/>
    <property type="match status" value="1"/>
</dbReference>
<keyword evidence="18" id="KW-0314">Glutamate biosynthesis</keyword>
<evidence type="ECO:0000256" key="21">
    <source>
        <dbReference type="ARBA" id="ARBA00048151"/>
    </source>
</evidence>
<evidence type="ECO:0000256" key="20">
    <source>
        <dbReference type="ARBA" id="ARBA00037898"/>
    </source>
</evidence>
<evidence type="ECO:0000256" key="24">
    <source>
        <dbReference type="ARBA" id="ARBA00079921"/>
    </source>
</evidence>
<dbReference type="NCBIfam" id="NF008730">
    <property type="entry name" value="PRK11750.1"/>
    <property type="match status" value="1"/>
</dbReference>
<comment type="cofactor">
    <cofactor evidence="1">
        <name>FMN</name>
        <dbReference type="ChEBI" id="CHEBI:58210"/>
    </cofactor>
</comment>
<comment type="similarity">
    <text evidence="6">Belongs to the glutamate synthase family.</text>
</comment>
<evidence type="ECO:0000256" key="7">
    <source>
        <dbReference type="ARBA" id="ARBA00012079"/>
    </source>
</evidence>
<dbReference type="InterPro" id="IPR036485">
    <property type="entry name" value="Glu_synth_asu_C_sf"/>
</dbReference>
<dbReference type="GO" id="GO:0019676">
    <property type="term" value="P:ammonia assimilation cycle"/>
    <property type="evidence" value="ECO:0007669"/>
    <property type="project" value="TreeGrafter"/>
</dbReference>
<dbReference type="Pfam" id="PF01645">
    <property type="entry name" value="Glu_synthase"/>
    <property type="match status" value="1"/>
</dbReference>
<evidence type="ECO:0000256" key="1">
    <source>
        <dbReference type="ARBA" id="ARBA00001917"/>
    </source>
</evidence>
<dbReference type="Pfam" id="PF04898">
    <property type="entry name" value="Glu_syn_central"/>
    <property type="match status" value="1"/>
</dbReference>
<dbReference type="InterPro" id="IPR013785">
    <property type="entry name" value="Aldolase_TIM"/>
</dbReference>
<evidence type="ECO:0000256" key="11">
    <source>
        <dbReference type="ARBA" id="ARBA00022723"/>
    </source>
</evidence>
<comment type="function">
    <text evidence="22">Catalyzes the conversion of L-glutamine and 2-oxoglutarate into two molecules of L-glutamate.</text>
</comment>
<dbReference type="RefSeq" id="WP_085758348.1">
    <property type="nucleotide sequence ID" value="NZ_CP019343.1"/>
</dbReference>
<comment type="catalytic activity">
    <reaction evidence="21">
        <text>2 L-glutamate + NADP(+) = L-glutamine + 2-oxoglutarate + NADPH + H(+)</text>
        <dbReference type="Rhea" id="RHEA:15501"/>
        <dbReference type="ChEBI" id="CHEBI:15378"/>
        <dbReference type="ChEBI" id="CHEBI:16810"/>
        <dbReference type="ChEBI" id="CHEBI:29985"/>
        <dbReference type="ChEBI" id="CHEBI:57783"/>
        <dbReference type="ChEBI" id="CHEBI:58349"/>
        <dbReference type="ChEBI" id="CHEBI:58359"/>
        <dbReference type="EC" id="1.4.1.13"/>
    </reaction>
</comment>
<dbReference type="Gene3D" id="3.60.20.10">
    <property type="entry name" value="Glutamine Phosphoribosylpyrophosphate, subunit 1, domain 1"/>
    <property type="match status" value="1"/>
</dbReference>
<proteinExistence type="inferred from homology"/>
<evidence type="ECO:0000256" key="18">
    <source>
        <dbReference type="ARBA" id="ARBA00023164"/>
    </source>
</evidence>
<dbReference type="OrthoDB" id="9758182at2"/>
<comment type="pathway">
    <text evidence="5">Nitrogen metabolism.</text>
</comment>
<evidence type="ECO:0000256" key="16">
    <source>
        <dbReference type="ARBA" id="ARBA00023004"/>
    </source>
</evidence>
<dbReference type="GO" id="GO:0046872">
    <property type="term" value="F:metal ion binding"/>
    <property type="evidence" value="ECO:0007669"/>
    <property type="project" value="UniProtKB-KW"/>
</dbReference>
<dbReference type="InterPro" id="IPR002489">
    <property type="entry name" value="Glu_synth_asu_C"/>
</dbReference>
<evidence type="ECO:0000256" key="17">
    <source>
        <dbReference type="ARBA" id="ARBA00023014"/>
    </source>
</evidence>
<dbReference type="KEGG" id="osg:BST96_08815"/>
<dbReference type="STRING" id="716816.BST96_08815"/>
<dbReference type="InterPro" id="IPR002932">
    <property type="entry name" value="Glu_synthdom"/>
</dbReference>
<keyword evidence="17" id="KW-0411">Iron-sulfur</keyword>
<dbReference type="CDD" id="cd02808">
    <property type="entry name" value="GltS_FMN"/>
    <property type="match status" value="1"/>
</dbReference>
<comment type="pathway">
    <text evidence="4">Energy metabolism; nitrogen metabolism.</text>
</comment>